<dbReference type="EMBL" id="VASG01000002">
    <property type="protein sequence ID" value="TLP76574.1"/>
    <property type="molecule type" value="Genomic_DNA"/>
</dbReference>
<comment type="caution">
    <text evidence="1">The sequence shown here is derived from an EMBL/GenBank/DDBJ whole genome shotgun (WGS) entry which is preliminary data.</text>
</comment>
<dbReference type="RefSeq" id="WP_138213523.1">
    <property type="nucleotide sequence ID" value="NZ_VASG01000002.1"/>
</dbReference>
<dbReference type="Proteomes" id="UP000307510">
    <property type="component" value="Unassembled WGS sequence"/>
</dbReference>
<evidence type="ECO:0000313" key="1">
    <source>
        <dbReference type="EMBL" id="TLP76574.1"/>
    </source>
</evidence>
<reference evidence="1 2" key="1">
    <citation type="submission" date="2019-05" db="EMBL/GenBank/DDBJ databases">
        <authorList>
            <person name="Moore K."/>
            <person name="O'Neill P."/>
            <person name="Farbos A."/>
            <person name="Studholme D.J."/>
        </authorList>
    </citation>
    <scope>NUCLEOTIDE SEQUENCE [LARGE SCALE GENOMIC DNA]</scope>
    <source>
        <strain evidence="1 2">DSM 9128</strain>
    </source>
</reference>
<accession>A0A5R9AEJ1</accession>
<dbReference type="AlphaFoldDB" id="A0A5R9AEJ1"/>
<name>A0A5R9AEJ1_PSENT</name>
<reference evidence="2" key="2">
    <citation type="submission" date="2019-06" db="EMBL/GenBank/DDBJ databases">
        <title>AzeR, a transcriptional regulator that responds to azelaic acid in Pseudomonas nitroreducens.</title>
        <authorList>
            <person name="Bez C."/>
            <person name="Javvadi S.G."/>
            <person name="Bertani I."/>
            <person name="Devescovi G."/>
            <person name="Studholme D.J."/>
            <person name="Geller A."/>
            <person name="Levy A."/>
            <person name="Venturi V."/>
        </authorList>
    </citation>
    <scope>NUCLEOTIDE SEQUENCE [LARGE SCALE GENOMIC DNA]</scope>
    <source>
        <strain evidence="2">DSM 9128</strain>
    </source>
</reference>
<sequence length="151" mass="17056">MNIELKSSAGALSFCEEASYPSEGLVDFSIKCEFDGKYSGLLNREFNCRLYKADVSRLLDCYDSRVAAIVEGESFVPYFYMPLESDFQIGFLAGEAQSTDDGYFFISFMFNLGGKDDESSNVYFGFEAEIDLLDMKKFCNDLASIFCFPKE</sequence>
<protein>
    <submittedName>
        <fullName evidence="1">Uncharacterized protein</fullName>
    </submittedName>
</protein>
<gene>
    <name evidence="1" type="ORF">FEA48_09270</name>
</gene>
<evidence type="ECO:0000313" key="2">
    <source>
        <dbReference type="Proteomes" id="UP000307510"/>
    </source>
</evidence>
<proteinExistence type="predicted"/>
<organism evidence="1 2">
    <name type="scientific">Pseudomonas nitroreducens</name>
    <dbReference type="NCBI Taxonomy" id="46680"/>
    <lineage>
        <taxon>Bacteria</taxon>
        <taxon>Pseudomonadati</taxon>
        <taxon>Pseudomonadota</taxon>
        <taxon>Gammaproteobacteria</taxon>
        <taxon>Pseudomonadales</taxon>
        <taxon>Pseudomonadaceae</taxon>
        <taxon>Pseudomonas</taxon>
    </lineage>
</organism>